<keyword evidence="5 7" id="KW-0413">Isomerase</keyword>
<dbReference type="GO" id="GO:0097367">
    <property type="term" value="F:carbohydrate derivative binding"/>
    <property type="evidence" value="ECO:0007669"/>
    <property type="project" value="InterPro"/>
</dbReference>
<dbReference type="InterPro" id="IPR023096">
    <property type="entry name" value="G6P_Isomerase_C"/>
</dbReference>
<evidence type="ECO:0000256" key="7">
    <source>
        <dbReference type="HAMAP-Rule" id="MF_00473"/>
    </source>
</evidence>
<gene>
    <name evidence="7" type="primary">pgi</name>
    <name evidence="9" type="ORF">ERX46_10980</name>
</gene>
<dbReference type="GO" id="GO:0048029">
    <property type="term" value="F:monosaccharide binding"/>
    <property type="evidence" value="ECO:0007669"/>
    <property type="project" value="TreeGrafter"/>
</dbReference>
<evidence type="ECO:0000256" key="5">
    <source>
        <dbReference type="ARBA" id="ARBA00023235"/>
    </source>
</evidence>
<dbReference type="UniPathway" id="UPA00109">
    <property type="reaction ID" value="UER00181"/>
</dbReference>
<dbReference type="Proteomes" id="UP000293952">
    <property type="component" value="Unassembled WGS sequence"/>
</dbReference>
<comment type="catalytic activity">
    <reaction evidence="6 7 8">
        <text>alpha-D-glucose 6-phosphate = beta-D-fructose 6-phosphate</text>
        <dbReference type="Rhea" id="RHEA:11816"/>
        <dbReference type="ChEBI" id="CHEBI:57634"/>
        <dbReference type="ChEBI" id="CHEBI:58225"/>
        <dbReference type="EC" id="5.3.1.9"/>
    </reaction>
</comment>
<feature type="active site" evidence="7">
    <location>
        <position position="387"/>
    </location>
</feature>
<dbReference type="NCBIfam" id="NF001211">
    <property type="entry name" value="PRK00179.1"/>
    <property type="match status" value="1"/>
</dbReference>
<dbReference type="GO" id="GO:0006094">
    <property type="term" value="P:gluconeogenesis"/>
    <property type="evidence" value="ECO:0007669"/>
    <property type="project" value="UniProtKB-UniRule"/>
</dbReference>
<dbReference type="RefSeq" id="WP_130093916.1">
    <property type="nucleotide sequence ID" value="NZ_SETE01000004.1"/>
</dbReference>
<comment type="subcellular location">
    <subcellularLocation>
        <location evidence="7">Cytoplasm</location>
    </subcellularLocation>
</comment>
<evidence type="ECO:0000256" key="8">
    <source>
        <dbReference type="RuleBase" id="RU000612"/>
    </source>
</evidence>
<feature type="active site" description="Proton donor" evidence="7">
    <location>
        <position position="356"/>
    </location>
</feature>
<evidence type="ECO:0000256" key="4">
    <source>
        <dbReference type="ARBA" id="ARBA00023152"/>
    </source>
</evidence>
<dbReference type="GO" id="GO:0005829">
    <property type="term" value="C:cytosol"/>
    <property type="evidence" value="ECO:0007669"/>
    <property type="project" value="TreeGrafter"/>
</dbReference>
<dbReference type="SUPFAM" id="SSF53697">
    <property type="entry name" value="SIS domain"/>
    <property type="match status" value="1"/>
</dbReference>
<dbReference type="Pfam" id="PF00342">
    <property type="entry name" value="PGI"/>
    <property type="match status" value="1"/>
</dbReference>
<sequence>MFPKINPTQTKAWKKLKAHYLTHGSIHMNELFENDTNRFEKFSFEFEDFLFDFSKNIITEKTMELLMELAEECQLSEAISAMFNGENINETEDRAVLHTALRNFSNEPVLVNGENITPLVEHERNRIKAICEEIHSEKWTGFTGKKIKTIVNIGVGGSDLGAAMVTEALQPFWEEDMKPLFISNIDGANLLEALEEIDFEETLFIVASKTFTTQETMTNATTIKELFLEECHEESFIENHFIAITGNKEAANKFGIPDENIFEIWDWVCGRFSLWGSMGISIALTIGYEQFEELLKGANAVDKHFKNEKLEKSIPVIMGMLSIWYINFFNANSEAVLPYYHHLSKFKAYLQQGAMESNGKSTDRNGSPINYQTGVVIWGEVGTNGQHSFHQLLHQGTQFIPCDFIIPINSQNGLQDHQDKLLSNAFAQTEALMKGRTHSKNEIPFKIFEGNKPTNSILVKELTPYNLGSLLAVYEHKIFVQGIIWNIFSFDQWGVELGKELASDKLVAIKKHKQAKAFDGSTNGLLNKVEEWRV</sequence>
<dbReference type="InterPro" id="IPR046348">
    <property type="entry name" value="SIS_dom_sf"/>
</dbReference>
<accession>A0A4V1WFJ9</accession>
<dbReference type="EMBL" id="SETE01000004">
    <property type="protein sequence ID" value="RYM33456.1"/>
    <property type="molecule type" value="Genomic_DNA"/>
</dbReference>
<dbReference type="InterPro" id="IPR035476">
    <property type="entry name" value="SIS_PGI_1"/>
</dbReference>
<feature type="active site" evidence="7">
    <location>
        <position position="499"/>
    </location>
</feature>
<dbReference type="UniPathway" id="UPA00138"/>
<dbReference type="GO" id="GO:0004347">
    <property type="term" value="F:glucose-6-phosphate isomerase activity"/>
    <property type="evidence" value="ECO:0007669"/>
    <property type="project" value="UniProtKB-UniRule"/>
</dbReference>
<comment type="similarity">
    <text evidence="2 7 8">Belongs to the GPI family.</text>
</comment>
<evidence type="ECO:0000256" key="3">
    <source>
        <dbReference type="ARBA" id="ARBA00022432"/>
    </source>
</evidence>
<comment type="pathway">
    <text evidence="7">Carbohydrate biosynthesis; gluconeogenesis.</text>
</comment>
<dbReference type="PANTHER" id="PTHR11469">
    <property type="entry name" value="GLUCOSE-6-PHOSPHATE ISOMERASE"/>
    <property type="match status" value="1"/>
</dbReference>
<evidence type="ECO:0000256" key="2">
    <source>
        <dbReference type="ARBA" id="ARBA00006604"/>
    </source>
</evidence>
<comment type="caution">
    <text evidence="9">The sequence shown here is derived from an EMBL/GenBank/DDBJ whole genome shotgun (WGS) entry which is preliminary data.</text>
</comment>
<evidence type="ECO:0000256" key="1">
    <source>
        <dbReference type="ARBA" id="ARBA00004926"/>
    </source>
</evidence>
<reference evidence="9 10" key="1">
    <citation type="submission" date="2019-02" db="EMBL/GenBank/DDBJ databases">
        <title>Genome sequence of the sea-ice species Brumimicrobium glaciale.</title>
        <authorList>
            <person name="Bowman J.P."/>
        </authorList>
    </citation>
    <scope>NUCLEOTIDE SEQUENCE [LARGE SCALE GENOMIC DNA]</scope>
    <source>
        <strain evidence="9 10">IC156</strain>
    </source>
</reference>
<keyword evidence="4 7" id="KW-0324">Glycolysis</keyword>
<dbReference type="InterPro" id="IPR018189">
    <property type="entry name" value="Phosphoglucose_isomerase_CS"/>
</dbReference>
<protein>
    <recommendedName>
        <fullName evidence="7">Glucose-6-phosphate isomerase</fullName>
        <shortName evidence="7">GPI</shortName>
        <ecNumber evidence="7">5.3.1.9</ecNumber>
    </recommendedName>
    <alternativeName>
        <fullName evidence="7">Phosphoglucose isomerase</fullName>
        <shortName evidence="7">PGI</shortName>
    </alternativeName>
    <alternativeName>
        <fullName evidence="7">Phosphohexose isomerase</fullName>
        <shortName evidence="7">PHI</shortName>
    </alternativeName>
</protein>
<keyword evidence="7" id="KW-0963">Cytoplasm</keyword>
<dbReference type="CDD" id="cd05015">
    <property type="entry name" value="SIS_PGI_1"/>
    <property type="match status" value="1"/>
</dbReference>
<dbReference type="InterPro" id="IPR035482">
    <property type="entry name" value="SIS_PGI_2"/>
</dbReference>
<dbReference type="InterPro" id="IPR001672">
    <property type="entry name" value="G6P_Isomerase"/>
</dbReference>
<dbReference type="HAMAP" id="MF_00473">
    <property type="entry name" value="G6P_isomerase"/>
    <property type="match status" value="1"/>
</dbReference>
<keyword evidence="3 7" id="KW-0312">Gluconeogenesis</keyword>
<dbReference type="PANTHER" id="PTHR11469:SF1">
    <property type="entry name" value="GLUCOSE-6-PHOSPHATE ISOMERASE"/>
    <property type="match status" value="1"/>
</dbReference>
<dbReference type="Gene3D" id="1.10.1390.10">
    <property type="match status" value="1"/>
</dbReference>
<dbReference type="CDD" id="cd05016">
    <property type="entry name" value="SIS_PGI_2"/>
    <property type="match status" value="1"/>
</dbReference>
<name>A0A4V1WFJ9_9FLAO</name>
<dbReference type="PRINTS" id="PR00662">
    <property type="entry name" value="G6PISOMERASE"/>
</dbReference>
<keyword evidence="10" id="KW-1185">Reference proteome</keyword>
<evidence type="ECO:0000313" key="9">
    <source>
        <dbReference type="EMBL" id="RYM33456.1"/>
    </source>
</evidence>
<comment type="function">
    <text evidence="7">Catalyzes the reversible isomerization of glucose-6-phosphate to fructose-6-phosphate.</text>
</comment>
<dbReference type="Gene3D" id="3.40.50.10490">
    <property type="entry name" value="Glucose-6-phosphate isomerase like protein, domain 1"/>
    <property type="match status" value="2"/>
</dbReference>
<comment type="pathway">
    <text evidence="1 7 8">Carbohydrate degradation; glycolysis; D-glyceraldehyde 3-phosphate and glycerone phosphate from D-glucose: step 2/4.</text>
</comment>
<dbReference type="OrthoDB" id="140919at2"/>
<organism evidence="9 10">
    <name type="scientific">Brumimicrobium glaciale</name>
    <dbReference type="NCBI Taxonomy" id="200475"/>
    <lineage>
        <taxon>Bacteria</taxon>
        <taxon>Pseudomonadati</taxon>
        <taxon>Bacteroidota</taxon>
        <taxon>Flavobacteriia</taxon>
        <taxon>Flavobacteriales</taxon>
        <taxon>Crocinitomicaceae</taxon>
        <taxon>Brumimicrobium</taxon>
    </lineage>
</organism>
<evidence type="ECO:0000313" key="10">
    <source>
        <dbReference type="Proteomes" id="UP000293952"/>
    </source>
</evidence>
<proteinExistence type="inferred from homology"/>
<dbReference type="GO" id="GO:0051156">
    <property type="term" value="P:glucose 6-phosphate metabolic process"/>
    <property type="evidence" value="ECO:0007669"/>
    <property type="project" value="TreeGrafter"/>
</dbReference>
<dbReference type="AlphaFoldDB" id="A0A4V1WFJ9"/>
<dbReference type="PROSITE" id="PS51463">
    <property type="entry name" value="P_GLUCOSE_ISOMERASE_3"/>
    <property type="match status" value="1"/>
</dbReference>
<evidence type="ECO:0000256" key="6">
    <source>
        <dbReference type="ARBA" id="ARBA00029321"/>
    </source>
</evidence>
<dbReference type="EC" id="5.3.1.9" evidence="7"/>
<dbReference type="PROSITE" id="PS00174">
    <property type="entry name" value="P_GLUCOSE_ISOMERASE_2"/>
    <property type="match status" value="1"/>
</dbReference>
<dbReference type="GO" id="GO:0006096">
    <property type="term" value="P:glycolytic process"/>
    <property type="evidence" value="ECO:0007669"/>
    <property type="project" value="UniProtKB-UniRule"/>
</dbReference>